<dbReference type="Proteomes" id="UP000317977">
    <property type="component" value="Unassembled WGS sequence"/>
</dbReference>
<keyword evidence="2" id="KW-1185">Reference proteome</keyword>
<accession>A0A5C6EWE7</accession>
<reference evidence="1 2" key="1">
    <citation type="submission" date="2019-02" db="EMBL/GenBank/DDBJ databases">
        <title>Deep-cultivation of Planctomycetes and their phenomic and genomic characterization uncovers novel biology.</title>
        <authorList>
            <person name="Wiegand S."/>
            <person name="Jogler M."/>
            <person name="Boedeker C."/>
            <person name="Pinto D."/>
            <person name="Vollmers J."/>
            <person name="Rivas-Marin E."/>
            <person name="Kohn T."/>
            <person name="Peeters S.H."/>
            <person name="Heuer A."/>
            <person name="Rast P."/>
            <person name="Oberbeckmann S."/>
            <person name="Bunk B."/>
            <person name="Jeske O."/>
            <person name="Meyerdierks A."/>
            <person name="Storesund J.E."/>
            <person name="Kallscheuer N."/>
            <person name="Luecker S."/>
            <person name="Lage O.M."/>
            <person name="Pohl T."/>
            <person name="Merkel B.J."/>
            <person name="Hornburger P."/>
            <person name="Mueller R.-W."/>
            <person name="Bruemmer F."/>
            <person name="Labrenz M."/>
            <person name="Spormann A.M."/>
            <person name="Op Den Camp H."/>
            <person name="Overmann J."/>
            <person name="Amann R."/>
            <person name="Jetten M.S.M."/>
            <person name="Mascher T."/>
            <person name="Medema M.H."/>
            <person name="Devos D.P."/>
            <person name="Kaster A.-K."/>
            <person name="Ovreas L."/>
            <person name="Rohde M."/>
            <person name="Galperin M.Y."/>
            <person name="Jogler C."/>
        </authorList>
    </citation>
    <scope>NUCLEOTIDE SEQUENCE [LARGE SCALE GENOMIC DNA]</scope>
    <source>
        <strain evidence="1 2">Poly59</strain>
    </source>
</reference>
<protein>
    <recommendedName>
        <fullName evidence="3">Acyl-CoA dehydrogenase</fullName>
    </recommendedName>
</protein>
<name>A0A5C6EWE7_9BACT</name>
<dbReference type="InterPro" id="IPR037069">
    <property type="entry name" value="AcylCoA_DH/ox_N_sf"/>
</dbReference>
<evidence type="ECO:0008006" key="3">
    <source>
        <dbReference type="Google" id="ProtNLM"/>
    </source>
</evidence>
<dbReference type="EMBL" id="SJPX01000003">
    <property type="protein sequence ID" value="TWU51799.1"/>
    <property type="molecule type" value="Genomic_DNA"/>
</dbReference>
<evidence type="ECO:0000313" key="2">
    <source>
        <dbReference type="Proteomes" id="UP000317977"/>
    </source>
</evidence>
<dbReference type="PANTHER" id="PTHR43884:SF12">
    <property type="entry name" value="ISOVALERYL-COA DEHYDROGENASE, MITOCHONDRIAL-RELATED"/>
    <property type="match status" value="1"/>
</dbReference>
<dbReference type="GO" id="GO:0003995">
    <property type="term" value="F:acyl-CoA dehydrogenase activity"/>
    <property type="evidence" value="ECO:0007669"/>
    <property type="project" value="TreeGrafter"/>
</dbReference>
<dbReference type="GO" id="GO:0050660">
    <property type="term" value="F:flavin adenine dinucleotide binding"/>
    <property type="evidence" value="ECO:0007669"/>
    <property type="project" value="InterPro"/>
</dbReference>
<dbReference type="InterPro" id="IPR046373">
    <property type="entry name" value="Acyl-CoA_Oxase/DH_mid-dom_sf"/>
</dbReference>
<sequence>MDALCDALRHSASRWQTNADWPGESLALCGLAGVYRWFLPQSEGGIGWSAEDQTRGYLRLAEADFTTTFVITQYMGAIRRIMSSGNHAMIDHWIERLVSGEQFGTVGVSHLTTSRRHLSRPAMLATETASGFCLDGLSPWVTGAPHADMFVVGATMADGREILAAVPASTPGIVAGKGINLIALSASCTDQVRFDSVAIDREWVLAGPAENVMSVGSGGSTGGLQTSTLAVGVSRAATNFLADEATRRPELRQVSAGLTRELDQLQVALIQAGRGDDTATNCDPSIIRGDANRLVMRTTQAALVAAKGAGFIEGHLAGRLCQQALFFLVWSCPPPVSQSHLCELAGIEQMDPWQ</sequence>
<dbReference type="Gene3D" id="1.10.540.10">
    <property type="entry name" value="Acyl-CoA dehydrogenase/oxidase, N-terminal domain"/>
    <property type="match status" value="1"/>
</dbReference>
<comment type="caution">
    <text evidence="1">The sequence shown here is derived from an EMBL/GenBank/DDBJ whole genome shotgun (WGS) entry which is preliminary data.</text>
</comment>
<dbReference type="AlphaFoldDB" id="A0A5C6EWE7"/>
<dbReference type="InterPro" id="IPR009100">
    <property type="entry name" value="AcylCoA_DH/oxidase_NM_dom_sf"/>
</dbReference>
<gene>
    <name evidence="1" type="ORF">Poly59_33940</name>
</gene>
<proteinExistence type="predicted"/>
<dbReference type="Gene3D" id="2.40.110.10">
    <property type="entry name" value="Butyryl-CoA Dehydrogenase, subunit A, domain 2"/>
    <property type="match status" value="1"/>
</dbReference>
<dbReference type="PANTHER" id="PTHR43884">
    <property type="entry name" value="ACYL-COA DEHYDROGENASE"/>
    <property type="match status" value="1"/>
</dbReference>
<evidence type="ECO:0000313" key="1">
    <source>
        <dbReference type="EMBL" id="TWU51799.1"/>
    </source>
</evidence>
<dbReference type="SUPFAM" id="SSF56645">
    <property type="entry name" value="Acyl-CoA dehydrogenase NM domain-like"/>
    <property type="match status" value="1"/>
</dbReference>
<organism evidence="1 2">
    <name type="scientific">Rubripirellula reticaptiva</name>
    <dbReference type="NCBI Taxonomy" id="2528013"/>
    <lineage>
        <taxon>Bacteria</taxon>
        <taxon>Pseudomonadati</taxon>
        <taxon>Planctomycetota</taxon>
        <taxon>Planctomycetia</taxon>
        <taxon>Pirellulales</taxon>
        <taxon>Pirellulaceae</taxon>
        <taxon>Rubripirellula</taxon>
    </lineage>
</organism>